<reference evidence="2" key="3">
    <citation type="submission" date="2025-09" db="UniProtKB">
        <authorList>
            <consortium name="Ensembl"/>
        </authorList>
    </citation>
    <scope>IDENTIFICATION</scope>
</reference>
<sequence>RSRAGEAGVMRCLPCWDSFRAERLAWGGTEPVAAVEGKLWAPEGGRRDGASVFGKNSPLKEVSGVVVPPEGLNQIACNPSTNFSRPVNSETWIALIMRGHCTFTKKINVAAERGAVGVIIYNHNKEQNKQHKQRLPSTKI</sequence>
<evidence type="ECO:0000313" key="3">
    <source>
        <dbReference type="Proteomes" id="UP000291020"/>
    </source>
</evidence>
<keyword evidence="3" id="KW-1185">Reference proteome</keyword>
<evidence type="ECO:0000259" key="1">
    <source>
        <dbReference type="Pfam" id="PF02225"/>
    </source>
</evidence>
<reference evidence="2" key="2">
    <citation type="submission" date="2025-08" db="UniProtKB">
        <authorList>
            <consortium name="Ensembl"/>
        </authorList>
    </citation>
    <scope>IDENTIFICATION</scope>
</reference>
<dbReference type="Pfam" id="PF02225">
    <property type="entry name" value="PA"/>
    <property type="match status" value="1"/>
</dbReference>
<organism evidence="2 3">
    <name type="scientific">Gopherus agassizii</name>
    <name type="common">Agassiz's desert tortoise</name>
    <dbReference type="NCBI Taxonomy" id="38772"/>
    <lineage>
        <taxon>Eukaryota</taxon>
        <taxon>Metazoa</taxon>
        <taxon>Chordata</taxon>
        <taxon>Craniata</taxon>
        <taxon>Vertebrata</taxon>
        <taxon>Euteleostomi</taxon>
        <taxon>Archelosauria</taxon>
        <taxon>Testudinata</taxon>
        <taxon>Testudines</taxon>
        <taxon>Cryptodira</taxon>
        <taxon>Durocryptodira</taxon>
        <taxon>Testudinoidea</taxon>
        <taxon>Testudinidae</taxon>
        <taxon>Gopherus</taxon>
    </lineage>
</organism>
<name>A0A452ID48_9SAUR</name>
<feature type="domain" description="PA" evidence="1">
    <location>
        <begin position="62"/>
        <end position="128"/>
    </location>
</feature>
<reference evidence="3" key="1">
    <citation type="journal article" date="2017" name="PLoS ONE">
        <title>The Agassiz's desert tortoise genome provides a resource for the conservation of a threatened species.</title>
        <authorList>
            <person name="Tollis M."/>
            <person name="DeNardo D.F."/>
            <person name="Cornelius J.A."/>
            <person name="Dolby G.A."/>
            <person name="Edwards T."/>
            <person name="Henen B.T."/>
            <person name="Karl A.E."/>
            <person name="Murphy R.W."/>
            <person name="Kusumi K."/>
        </authorList>
    </citation>
    <scope>NUCLEOTIDE SEQUENCE [LARGE SCALE GENOMIC DNA]</scope>
</reference>
<dbReference type="Proteomes" id="UP000291020">
    <property type="component" value="Unassembled WGS sequence"/>
</dbReference>
<evidence type="ECO:0000313" key="2">
    <source>
        <dbReference type="Ensembl" id="ENSGAGP00000025727.1"/>
    </source>
</evidence>
<dbReference type="Gene3D" id="3.50.30.30">
    <property type="match status" value="1"/>
</dbReference>
<dbReference type="InterPro" id="IPR046450">
    <property type="entry name" value="PA_dom_sf"/>
</dbReference>
<protein>
    <recommendedName>
        <fullName evidence="1">PA domain-containing protein</fullName>
    </recommendedName>
</protein>
<dbReference type="STRING" id="38772.ENSGAGP00000025727"/>
<accession>A0A452ID48</accession>
<dbReference type="InterPro" id="IPR003137">
    <property type="entry name" value="PA_domain"/>
</dbReference>
<proteinExistence type="predicted"/>
<dbReference type="SUPFAM" id="SSF52025">
    <property type="entry name" value="PA domain"/>
    <property type="match status" value="1"/>
</dbReference>
<dbReference type="AlphaFoldDB" id="A0A452ID48"/>
<dbReference type="Ensembl" id="ENSGAGT00000029268.1">
    <property type="protein sequence ID" value="ENSGAGP00000025727.1"/>
    <property type="gene ID" value="ENSGAGG00000018776.1"/>
</dbReference>